<dbReference type="EMBL" id="JAKOGI010000245">
    <property type="protein sequence ID" value="KAJ8438671.1"/>
    <property type="molecule type" value="Genomic_DNA"/>
</dbReference>
<evidence type="ECO:0000313" key="2">
    <source>
        <dbReference type="EMBL" id="KAJ8438671.1"/>
    </source>
</evidence>
<feature type="compositionally biased region" description="Basic and acidic residues" evidence="1">
    <location>
        <begin position="133"/>
        <end position="143"/>
    </location>
</feature>
<reference evidence="2" key="1">
    <citation type="submission" date="2022-04" db="EMBL/GenBank/DDBJ databases">
        <title>Carnegiea gigantea Genome sequencing and assembly v2.</title>
        <authorList>
            <person name="Copetti D."/>
            <person name="Sanderson M.J."/>
            <person name="Burquez A."/>
            <person name="Wojciechowski M.F."/>
        </authorList>
    </citation>
    <scope>NUCLEOTIDE SEQUENCE</scope>
    <source>
        <strain evidence="2">SGP5-SGP5p</strain>
        <tissue evidence="2">Aerial part</tissue>
    </source>
</reference>
<feature type="compositionally biased region" description="Basic residues" evidence="1">
    <location>
        <begin position="188"/>
        <end position="197"/>
    </location>
</feature>
<feature type="compositionally biased region" description="Polar residues" evidence="1">
    <location>
        <begin position="123"/>
        <end position="132"/>
    </location>
</feature>
<proteinExistence type="predicted"/>
<gene>
    <name evidence="2" type="ORF">Cgig2_031636</name>
</gene>
<comment type="caution">
    <text evidence="2">The sequence shown here is derived from an EMBL/GenBank/DDBJ whole genome shotgun (WGS) entry which is preliminary data.</text>
</comment>
<feature type="region of interest" description="Disordered" evidence="1">
    <location>
        <begin position="155"/>
        <end position="212"/>
    </location>
</feature>
<keyword evidence="3" id="KW-1185">Reference proteome</keyword>
<evidence type="ECO:0000313" key="3">
    <source>
        <dbReference type="Proteomes" id="UP001153076"/>
    </source>
</evidence>
<evidence type="ECO:0000256" key="1">
    <source>
        <dbReference type="SAM" id="MobiDB-lite"/>
    </source>
</evidence>
<accession>A0A9Q1K7B9</accession>
<feature type="region of interest" description="Disordered" evidence="1">
    <location>
        <begin position="120"/>
        <end position="143"/>
    </location>
</feature>
<dbReference type="Proteomes" id="UP001153076">
    <property type="component" value="Unassembled WGS sequence"/>
</dbReference>
<protein>
    <submittedName>
        <fullName evidence="2">Uncharacterized protein</fullName>
    </submittedName>
</protein>
<sequence>MTDDKKQALIGMQSQRVLMSSLLGHPSELYDSEKLVSDVFISKVLSIMTGIKISRLMVTARKCGLENIMNYDKLMLIAGKCRMDESITHYYIVAKTERVAHGLATCVSYHQMGAVGRAVNGGTPKTNGTLGSSDDHPDGDGTKMLHEMVGGGCSRGCGPRGADDPEVNNISGLVEDEGETDRQGEHRLRARRLRHEPRRWSDDGSIGVGAPG</sequence>
<dbReference type="AlphaFoldDB" id="A0A9Q1K7B9"/>
<name>A0A9Q1K7B9_9CARY</name>
<organism evidence="2 3">
    <name type="scientific">Carnegiea gigantea</name>
    <dbReference type="NCBI Taxonomy" id="171969"/>
    <lineage>
        <taxon>Eukaryota</taxon>
        <taxon>Viridiplantae</taxon>
        <taxon>Streptophyta</taxon>
        <taxon>Embryophyta</taxon>
        <taxon>Tracheophyta</taxon>
        <taxon>Spermatophyta</taxon>
        <taxon>Magnoliopsida</taxon>
        <taxon>eudicotyledons</taxon>
        <taxon>Gunneridae</taxon>
        <taxon>Pentapetalae</taxon>
        <taxon>Caryophyllales</taxon>
        <taxon>Cactineae</taxon>
        <taxon>Cactaceae</taxon>
        <taxon>Cactoideae</taxon>
        <taxon>Echinocereeae</taxon>
        <taxon>Carnegiea</taxon>
    </lineage>
</organism>